<reference evidence="2 3" key="1">
    <citation type="submission" date="2024-09" db="EMBL/GenBank/DDBJ databases">
        <title>Floridaenema gen nov. (Aerosakkonemataceae, Aerosakkonematales ord. nov., Cyanobacteria) from benthic tropical and subtropical fresh waters, with the description of four new species.</title>
        <authorList>
            <person name="Moretto J.A."/>
            <person name="Berthold D.E."/>
            <person name="Lefler F.W."/>
            <person name="Huang I.-S."/>
            <person name="Laughinghouse H. IV."/>
        </authorList>
    </citation>
    <scope>NUCLEOTIDE SEQUENCE [LARGE SCALE GENOMIC DNA]</scope>
    <source>
        <strain evidence="2 3">BLCC-F154</strain>
    </source>
</reference>
<dbReference type="PANTHER" id="PTHR43685:SF2">
    <property type="entry name" value="GLYCOSYLTRANSFERASE 2-LIKE DOMAIN-CONTAINING PROTEIN"/>
    <property type="match status" value="1"/>
</dbReference>
<dbReference type="InterPro" id="IPR029044">
    <property type="entry name" value="Nucleotide-diphossugar_trans"/>
</dbReference>
<dbReference type="Gene3D" id="3.90.550.10">
    <property type="entry name" value="Spore Coat Polysaccharide Biosynthesis Protein SpsA, Chain A"/>
    <property type="match status" value="1"/>
</dbReference>
<proteinExistence type="predicted"/>
<keyword evidence="3" id="KW-1185">Reference proteome</keyword>
<name>A0ABV4YN64_9CYAN</name>
<feature type="domain" description="Glycosyltransferase 2-like" evidence="1">
    <location>
        <begin position="8"/>
        <end position="160"/>
    </location>
</feature>
<dbReference type="PANTHER" id="PTHR43685">
    <property type="entry name" value="GLYCOSYLTRANSFERASE"/>
    <property type="match status" value="1"/>
</dbReference>
<protein>
    <submittedName>
        <fullName evidence="2">Glycosyltransferase family 2 protein</fullName>
    </submittedName>
</protein>
<sequence>MSNLPLVSVIIPVYNCDRYLAEAIESVLNQTYKPIEIIIIDDGSTDKSAEVAKNFAPSVRYYYQPQSGAGAARNHGVELAESSFFAFLDADDFWVKDKLIKQMQVLQEEPEIDMVFGHIQQFHSPELDETVKNKIHCPPDLMAGYHPGTMLIKRESFWRVGKFETHLQMGEFISWYSLASDLGIKGKMLPDLLMWRRLHETNLGIRQRQSRTDYVRMIKASLDRRRAANQNTENQD</sequence>
<evidence type="ECO:0000259" key="1">
    <source>
        <dbReference type="Pfam" id="PF00535"/>
    </source>
</evidence>
<accession>A0ABV4YN64</accession>
<dbReference type="InterPro" id="IPR001173">
    <property type="entry name" value="Glyco_trans_2-like"/>
</dbReference>
<dbReference type="EMBL" id="JBHFNS010000094">
    <property type="protein sequence ID" value="MFB2939255.1"/>
    <property type="molecule type" value="Genomic_DNA"/>
</dbReference>
<dbReference type="SUPFAM" id="SSF53448">
    <property type="entry name" value="Nucleotide-diphospho-sugar transferases"/>
    <property type="match status" value="1"/>
</dbReference>
<evidence type="ECO:0000313" key="3">
    <source>
        <dbReference type="Proteomes" id="UP001576776"/>
    </source>
</evidence>
<dbReference type="Proteomes" id="UP001576776">
    <property type="component" value="Unassembled WGS sequence"/>
</dbReference>
<dbReference type="Pfam" id="PF00535">
    <property type="entry name" value="Glycos_transf_2"/>
    <property type="match status" value="1"/>
</dbReference>
<organism evidence="2 3">
    <name type="scientific">Floridaenema fluviatile BLCC-F154</name>
    <dbReference type="NCBI Taxonomy" id="3153640"/>
    <lineage>
        <taxon>Bacteria</taxon>
        <taxon>Bacillati</taxon>
        <taxon>Cyanobacteriota</taxon>
        <taxon>Cyanophyceae</taxon>
        <taxon>Oscillatoriophycideae</taxon>
        <taxon>Aerosakkonematales</taxon>
        <taxon>Aerosakkonemataceae</taxon>
        <taxon>Floridanema</taxon>
        <taxon>Floridanema fluviatile</taxon>
    </lineage>
</organism>
<dbReference type="CDD" id="cd00761">
    <property type="entry name" value="Glyco_tranf_GTA_type"/>
    <property type="match status" value="1"/>
</dbReference>
<comment type="caution">
    <text evidence="2">The sequence shown here is derived from an EMBL/GenBank/DDBJ whole genome shotgun (WGS) entry which is preliminary data.</text>
</comment>
<evidence type="ECO:0000313" key="2">
    <source>
        <dbReference type="EMBL" id="MFB2939255.1"/>
    </source>
</evidence>
<dbReference type="InterPro" id="IPR050834">
    <property type="entry name" value="Glycosyltransf_2"/>
</dbReference>
<gene>
    <name evidence="2" type="ORF">ACE1B6_28720</name>
</gene>
<dbReference type="RefSeq" id="WP_413260734.1">
    <property type="nucleotide sequence ID" value="NZ_JBHFNS010000094.1"/>
</dbReference>